<protein>
    <recommendedName>
        <fullName evidence="8">Pikachurin</fullName>
    </recommendedName>
</protein>
<dbReference type="Pfam" id="PF00054">
    <property type="entry name" value="Laminin_G_1"/>
    <property type="match status" value="1"/>
</dbReference>
<dbReference type="EMBL" id="CAXKWB010010414">
    <property type="protein sequence ID" value="CAL4097885.1"/>
    <property type="molecule type" value="Genomic_DNA"/>
</dbReference>
<proteinExistence type="predicted"/>
<dbReference type="PANTHER" id="PTHR15036:SF85">
    <property type="entry name" value="SP2353, ISOFORM A"/>
    <property type="match status" value="1"/>
</dbReference>
<sequence length="950" mass="105244">MGLQRDWKGSQRKLWTCASRGWLPSPRLPLGPAKYRQNESLPAPGYKRSFEILRLRLCDDSELCEQLCFNLHDGTFECDCQSGYQLSPDGYSCSKLNYTKSDGSILYEKEASFVAVLDDDEYQNNNDNSHDYQGDAPLSNHLDDNDDYYLLRDDNYEHLAKKYGGGRASRLQKEGKDYYYDQDQLIDKDDILNYDRYKSSHGQSELLSVEEEMGHESLQELELLPYNPAVTSPGPNLEQKVPSQHPPGLMATQSLHPMCDMQCGLGQCHVENPGAAPRCKCPLGTMGHYCHLGPQIETARFHGGSWVGFAPLREAYRDVQLTLEFKPEANNGVLLVSGENDDLSGDFMAAVLIGGFVEFRWDCGSGAGSVRSPEGVRLGDWNRLTVYRHRWDVWLQLNDGHHIQGRSEGLFSRITFREPLYVGGAYNLTSLAGRLGTTQGLMGCVRRLQVNDHIYRFHKQDPNSQETNDPQDYRALDGWDISECVGDACSEIECQHGGKCVASTNVTTTTPATDMEEDQPISPVCLCPLGYNGVFCENQLNLEVPSFNGTSHLVFPALGGSVLSWLELELVFRPASVDGVLLYEGHRSDGTGDFIAITLSQAHVLFTIDLGSGILTLRSVYPVRPGRWHNIRISRTSRWVWLYLDDQPVVSGLTPGGFTMLSLSQPIYLGGIPPASHKPPVLPARQPFNGCIQKLSLNGRRVHLVSGAMSGTNVGSCNHPCSQKPCENGGICEPHGPSFTCRCPLGFKDDHCQSRVVTQVATPSFSGRSFLKYTDPEIMKRISGEKLHLWLRFRSSHPDGLLVWAGEEDDDGEPGDLVAPPLGDSISLQLQNGRLVLRYNLGSGFAQLSYNESTRLDDGQWHIVRIFRYEREAHLSVDEGVEAVVSSPGDLVQLNVDSSLYIGGRETFRGLSSGHLTPGLSGCIADLTLATDYHVDLITQASAGQNIDYC</sequence>
<dbReference type="GO" id="GO:0048513">
    <property type="term" value="P:animal organ development"/>
    <property type="evidence" value="ECO:0007669"/>
    <property type="project" value="UniProtKB-ARBA"/>
</dbReference>
<evidence type="ECO:0000256" key="3">
    <source>
        <dbReference type="PROSITE-ProRule" id="PRU00122"/>
    </source>
</evidence>
<evidence type="ECO:0000256" key="2">
    <source>
        <dbReference type="PROSITE-ProRule" id="PRU00076"/>
    </source>
</evidence>
<dbReference type="PROSITE" id="PS01186">
    <property type="entry name" value="EGF_2"/>
    <property type="match status" value="2"/>
</dbReference>
<dbReference type="CDD" id="cd00054">
    <property type="entry name" value="EGF_CA"/>
    <property type="match status" value="1"/>
</dbReference>
<dbReference type="PROSITE" id="PS50026">
    <property type="entry name" value="EGF_3"/>
    <property type="match status" value="2"/>
</dbReference>
<evidence type="ECO:0000256" key="1">
    <source>
        <dbReference type="ARBA" id="ARBA00023157"/>
    </source>
</evidence>
<dbReference type="PROSITE" id="PS00022">
    <property type="entry name" value="EGF_1"/>
    <property type="match status" value="2"/>
</dbReference>
<dbReference type="PANTHER" id="PTHR15036">
    <property type="entry name" value="PIKACHURIN-LIKE PROTEIN"/>
    <property type="match status" value="1"/>
</dbReference>
<feature type="disulfide bond" evidence="3">
    <location>
        <begin position="923"/>
        <end position="950"/>
    </location>
</feature>
<reference evidence="6 7" key="1">
    <citation type="submission" date="2024-05" db="EMBL/GenBank/DDBJ databases">
        <authorList>
            <person name="Wallberg A."/>
        </authorList>
    </citation>
    <scope>NUCLEOTIDE SEQUENCE [LARGE SCALE GENOMIC DNA]</scope>
</reference>
<dbReference type="SMART" id="SM00179">
    <property type="entry name" value="EGF_CA"/>
    <property type="match status" value="2"/>
</dbReference>
<dbReference type="SMART" id="SM00181">
    <property type="entry name" value="EGF"/>
    <property type="match status" value="4"/>
</dbReference>
<dbReference type="PROSITE" id="PS50025">
    <property type="entry name" value="LAM_G_DOMAIN"/>
    <property type="match status" value="3"/>
</dbReference>
<evidence type="ECO:0008006" key="8">
    <source>
        <dbReference type="Google" id="ProtNLM"/>
    </source>
</evidence>
<feature type="disulfide bond" evidence="2">
    <location>
        <begin position="743"/>
        <end position="752"/>
    </location>
</feature>
<dbReference type="AlphaFoldDB" id="A0AAV2QTC4"/>
<dbReference type="InterPro" id="IPR009030">
    <property type="entry name" value="Growth_fac_rcpt_cys_sf"/>
</dbReference>
<evidence type="ECO:0000313" key="7">
    <source>
        <dbReference type="Proteomes" id="UP001497623"/>
    </source>
</evidence>
<keyword evidence="2" id="KW-0245">EGF-like domain</keyword>
<dbReference type="Pfam" id="PF00008">
    <property type="entry name" value="EGF"/>
    <property type="match status" value="1"/>
</dbReference>
<gene>
    <name evidence="6" type="ORF">MNOR_LOCUS16103</name>
</gene>
<dbReference type="Pfam" id="PF02210">
    <property type="entry name" value="Laminin_G_2"/>
    <property type="match status" value="2"/>
</dbReference>
<dbReference type="InterPro" id="IPR001791">
    <property type="entry name" value="Laminin_G"/>
</dbReference>
<dbReference type="Gene3D" id="2.60.120.200">
    <property type="match status" value="3"/>
</dbReference>
<dbReference type="SMART" id="SM00282">
    <property type="entry name" value="LamG"/>
    <property type="match status" value="3"/>
</dbReference>
<dbReference type="GO" id="GO:0005509">
    <property type="term" value="F:calcium ion binding"/>
    <property type="evidence" value="ECO:0007669"/>
    <property type="project" value="InterPro"/>
</dbReference>
<feature type="domain" description="EGF-like" evidence="5">
    <location>
        <begin position="718"/>
        <end position="753"/>
    </location>
</feature>
<dbReference type="Gene3D" id="2.10.25.10">
    <property type="entry name" value="Laminin"/>
    <property type="match status" value="3"/>
</dbReference>
<evidence type="ECO:0000313" key="6">
    <source>
        <dbReference type="EMBL" id="CAL4097885.1"/>
    </source>
</evidence>
<comment type="caution">
    <text evidence="2">Lacks conserved residue(s) required for the propagation of feature annotation.</text>
</comment>
<dbReference type="SUPFAM" id="SSF49899">
    <property type="entry name" value="Concanavalin A-like lectins/glucanases"/>
    <property type="match status" value="3"/>
</dbReference>
<dbReference type="CDD" id="cd00110">
    <property type="entry name" value="LamG"/>
    <property type="match status" value="3"/>
</dbReference>
<feature type="domain" description="Laminin G" evidence="4">
    <location>
        <begin position="296"/>
        <end position="484"/>
    </location>
</feature>
<accession>A0AAV2QTC4</accession>
<dbReference type="InterPro" id="IPR000742">
    <property type="entry name" value="EGF"/>
</dbReference>
<dbReference type="SUPFAM" id="SSF57184">
    <property type="entry name" value="Growth factor receptor domain"/>
    <property type="match status" value="1"/>
</dbReference>
<feature type="domain" description="EGF-like" evidence="5">
    <location>
        <begin position="485"/>
        <end position="537"/>
    </location>
</feature>
<organism evidence="6 7">
    <name type="scientific">Meganyctiphanes norvegica</name>
    <name type="common">Northern krill</name>
    <name type="synonym">Thysanopoda norvegica</name>
    <dbReference type="NCBI Taxonomy" id="48144"/>
    <lineage>
        <taxon>Eukaryota</taxon>
        <taxon>Metazoa</taxon>
        <taxon>Ecdysozoa</taxon>
        <taxon>Arthropoda</taxon>
        <taxon>Crustacea</taxon>
        <taxon>Multicrustacea</taxon>
        <taxon>Malacostraca</taxon>
        <taxon>Eumalacostraca</taxon>
        <taxon>Eucarida</taxon>
        <taxon>Euphausiacea</taxon>
        <taxon>Euphausiidae</taxon>
        <taxon>Meganyctiphanes</taxon>
    </lineage>
</organism>
<comment type="caution">
    <text evidence="6">The sequence shown here is derived from an EMBL/GenBank/DDBJ whole genome shotgun (WGS) entry which is preliminary data.</text>
</comment>
<feature type="domain" description="Laminin G" evidence="4">
    <location>
        <begin position="542"/>
        <end position="717"/>
    </location>
</feature>
<dbReference type="InterPro" id="IPR001881">
    <property type="entry name" value="EGF-like_Ca-bd_dom"/>
</dbReference>
<feature type="domain" description="Laminin G" evidence="4">
    <location>
        <begin position="760"/>
        <end position="950"/>
    </location>
</feature>
<feature type="disulfide bond" evidence="2">
    <location>
        <begin position="527"/>
        <end position="536"/>
    </location>
</feature>
<evidence type="ECO:0000259" key="5">
    <source>
        <dbReference type="PROSITE" id="PS50026"/>
    </source>
</evidence>
<feature type="non-terminal residue" evidence="6">
    <location>
        <position position="950"/>
    </location>
</feature>
<evidence type="ECO:0000259" key="4">
    <source>
        <dbReference type="PROSITE" id="PS50025"/>
    </source>
</evidence>
<dbReference type="GO" id="GO:0016020">
    <property type="term" value="C:membrane"/>
    <property type="evidence" value="ECO:0007669"/>
    <property type="project" value="UniProtKB-SubCell"/>
</dbReference>
<dbReference type="Proteomes" id="UP001497623">
    <property type="component" value="Unassembled WGS sequence"/>
</dbReference>
<keyword evidence="1 2" id="KW-1015">Disulfide bond</keyword>
<dbReference type="InterPro" id="IPR050372">
    <property type="entry name" value="Neurexin-related_CASP"/>
</dbReference>
<keyword evidence="7" id="KW-1185">Reference proteome</keyword>
<dbReference type="InterPro" id="IPR013320">
    <property type="entry name" value="ConA-like_dom_sf"/>
</dbReference>
<name>A0AAV2QTC4_MEGNR</name>